<reference evidence="2 3" key="1">
    <citation type="journal article" date="2018" name="Cell">
        <title>The Chara Genome: Secondary Complexity and Implications for Plant Terrestrialization.</title>
        <authorList>
            <person name="Nishiyama T."/>
            <person name="Sakayama H."/>
            <person name="Vries J.D."/>
            <person name="Buschmann H."/>
            <person name="Saint-Marcoux D."/>
            <person name="Ullrich K.K."/>
            <person name="Haas F.B."/>
            <person name="Vanderstraeten L."/>
            <person name="Becker D."/>
            <person name="Lang D."/>
            <person name="Vosolsobe S."/>
            <person name="Rombauts S."/>
            <person name="Wilhelmsson P.K.I."/>
            <person name="Janitza P."/>
            <person name="Kern R."/>
            <person name="Heyl A."/>
            <person name="Rumpler F."/>
            <person name="Villalobos L.I.A.C."/>
            <person name="Clay J.M."/>
            <person name="Skokan R."/>
            <person name="Toyoda A."/>
            <person name="Suzuki Y."/>
            <person name="Kagoshima H."/>
            <person name="Schijlen E."/>
            <person name="Tajeshwar N."/>
            <person name="Catarino B."/>
            <person name="Hetherington A.J."/>
            <person name="Saltykova A."/>
            <person name="Bonnot C."/>
            <person name="Breuninger H."/>
            <person name="Symeonidi A."/>
            <person name="Radhakrishnan G.V."/>
            <person name="Van Nieuwerburgh F."/>
            <person name="Deforce D."/>
            <person name="Chang C."/>
            <person name="Karol K.G."/>
            <person name="Hedrich R."/>
            <person name="Ulvskov P."/>
            <person name="Glockner G."/>
            <person name="Delwiche C.F."/>
            <person name="Petrasek J."/>
            <person name="Van de Peer Y."/>
            <person name="Friml J."/>
            <person name="Beilby M."/>
            <person name="Dolan L."/>
            <person name="Kohara Y."/>
            <person name="Sugano S."/>
            <person name="Fujiyama A."/>
            <person name="Delaux P.-M."/>
            <person name="Quint M."/>
            <person name="TheiBen G."/>
            <person name="Hagemann M."/>
            <person name="Harholt J."/>
            <person name="Dunand C."/>
            <person name="Zachgo S."/>
            <person name="Langdale J."/>
            <person name="Maumus F."/>
            <person name="Straeten D.V.D."/>
            <person name="Gould S.B."/>
            <person name="Rensing S.A."/>
        </authorList>
    </citation>
    <scope>NUCLEOTIDE SEQUENCE [LARGE SCALE GENOMIC DNA]</scope>
    <source>
        <strain evidence="2 3">S276</strain>
    </source>
</reference>
<feature type="compositionally biased region" description="Acidic residues" evidence="1">
    <location>
        <begin position="177"/>
        <end position="204"/>
    </location>
</feature>
<keyword evidence="3" id="KW-1185">Reference proteome</keyword>
<evidence type="ECO:0000256" key="1">
    <source>
        <dbReference type="SAM" id="MobiDB-lite"/>
    </source>
</evidence>
<proteinExistence type="predicted"/>
<name>A0A388JNU1_CHABU</name>
<protein>
    <submittedName>
        <fullName evidence="2">Uncharacterized protein</fullName>
    </submittedName>
</protein>
<dbReference type="Proteomes" id="UP000265515">
    <property type="component" value="Unassembled WGS sequence"/>
</dbReference>
<feature type="compositionally biased region" description="Basic and acidic residues" evidence="1">
    <location>
        <begin position="228"/>
        <end position="237"/>
    </location>
</feature>
<comment type="caution">
    <text evidence="2">The sequence shown here is derived from an EMBL/GenBank/DDBJ whole genome shotgun (WGS) entry which is preliminary data.</text>
</comment>
<evidence type="ECO:0000313" key="3">
    <source>
        <dbReference type="Proteomes" id="UP000265515"/>
    </source>
</evidence>
<feature type="region of interest" description="Disordered" evidence="1">
    <location>
        <begin position="175"/>
        <end position="316"/>
    </location>
</feature>
<evidence type="ECO:0000313" key="2">
    <source>
        <dbReference type="EMBL" id="GBG59423.1"/>
    </source>
</evidence>
<sequence>MRLNRSWHVAGPEIVDQDMLITLNGHSGHCGMLDSRLRWRKVSFSFLEISFLGREDEVPDDDVEMMIIHVWRTDTEGELLGILFGKVRDDHLEPITSEIVVFLTQLVDDLPLDILSHCDELATPTVLTCTLVPHLLWSTCTELDRDNSYYPSSGHYLVIDVTDLTLWDPITRRLEATEELDEEEEEREEGSEEEEENSGAECDDPDYHESEEGELKESESGRLGSSSERSKEEDKAATQRRREKAEGKRLVQESDGRASWLLQGDLARNREPLQEEPGGDGVTTTEGSKSKRRRRSSSQAQSSPPPQSTVHIRGDVGARASSLVVISLSP</sequence>
<accession>A0A388JNU1</accession>
<dbReference type="EMBL" id="BFEA01000004">
    <property type="protein sequence ID" value="GBG59423.1"/>
    <property type="molecule type" value="Genomic_DNA"/>
</dbReference>
<feature type="compositionally biased region" description="Basic and acidic residues" evidence="1">
    <location>
        <begin position="205"/>
        <end position="220"/>
    </location>
</feature>
<gene>
    <name evidence="2" type="ORF">CBR_g38448</name>
</gene>
<feature type="compositionally biased region" description="Basic and acidic residues" evidence="1">
    <location>
        <begin position="243"/>
        <end position="256"/>
    </location>
</feature>
<dbReference type="Gramene" id="GBG59423">
    <property type="protein sequence ID" value="GBG59423"/>
    <property type="gene ID" value="CBR_g38448"/>
</dbReference>
<dbReference type="AlphaFoldDB" id="A0A388JNU1"/>
<organism evidence="2 3">
    <name type="scientific">Chara braunii</name>
    <name type="common">Braun's stonewort</name>
    <dbReference type="NCBI Taxonomy" id="69332"/>
    <lineage>
        <taxon>Eukaryota</taxon>
        <taxon>Viridiplantae</taxon>
        <taxon>Streptophyta</taxon>
        <taxon>Charophyceae</taxon>
        <taxon>Charales</taxon>
        <taxon>Characeae</taxon>
        <taxon>Chara</taxon>
    </lineage>
</organism>